<dbReference type="InterPro" id="IPR028082">
    <property type="entry name" value="Peripla_BP_I"/>
</dbReference>
<dbReference type="Gene3D" id="1.10.260.40">
    <property type="entry name" value="lambda repressor-like DNA-binding domains"/>
    <property type="match status" value="1"/>
</dbReference>
<accession>A0A7M1SVB9</accession>
<evidence type="ECO:0000313" key="7">
    <source>
        <dbReference type="Proteomes" id="UP000593758"/>
    </source>
</evidence>
<dbReference type="CDD" id="cd01392">
    <property type="entry name" value="HTH_LacI"/>
    <property type="match status" value="1"/>
</dbReference>
<evidence type="ECO:0000259" key="5">
    <source>
        <dbReference type="PROSITE" id="PS50943"/>
    </source>
</evidence>
<keyword evidence="1" id="KW-0805">Transcription regulation</keyword>
<protein>
    <submittedName>
        <fullName evidence="6">LacI family DNA-binding transcriptional regulator</fullName>
    </submittedName>
</protein>
<evidence type="ECO:0000256" key="1">
    <source>
        <dbReference type="ARBA" id="ARBA00023015"/>
    </source>
</evidence>
<evidence type="ECO:0000256" key="2">
    <source>
        <dbReference type="ARBA" id="ARBA00023125"/>
    </source>
</evidence>
<keyword evidence="7" id="KW-1185">Reference proteome</keyword>
<dbReference type="SMART" id="SM00354">
    <property type="entry name" value="HTH_LACI"/>
    <property type="match status" value="1"/>
</dbReference>
<dbReference type="PROSITE" id="PS50932">
    <property type="entry name" value="HTH_LACI_2"/>
    <property type="match status" value="1"/>
</dbReference>
<dbReference type="GO" id="GO:0000976">
    <property type="term" value="F:transcription cis-regulatory region binding"/>
    <property type="evidence" value="ECO:0007669"/>
    <property type="project" value="TreeGrafter"/>
</dbReference>
<evidence type="ECO:0000256" key="3">
    <source>
        <dbReference type="ARBA" id="ARBA00023163"/>
    </source>
</evidence>
<dbReference type="Proteomes" id="UP000593758">
    <property type="component" value="Chromosome"/>
</dbReference>
<dbReference type="SUPFAM" id="SSF47413">
    <property type="entry name" value="lambda repressor-like DNA-binding domains"/>
    <property type="match status" value="1"/>
</dbReference>
<dbReference type="AlphaFoldDB" id="A0A7M1SVB9"/>
<feature type="domain" description="HTH lacI-type" evidence="4">
    <location>
        <begin position="5"/>
        <end position="59"/>
    </location>
</feature>
<name>A0A7M1SVB9_9MICO</name>
<dbReference type="EMBL" id="CP063169">
    <property type="protein sequence ID" value="QOR71027.1"/>
    <property type="molecule type" value="Genomic_DNA"/>
</dbReference>
<dbReference type="PROSITE" id="PS00356">
    <property type="entry name" value="HTH_LACI_1"/>
    <property type="match status" value="1"/>
</dbReference>
<dbReference type="SUPFAM" id="SSF53822">
    <property type="entry name" value="Periplasmic binding protein-like I"/>
    <property type="match status" value="1"/>
</dbReference>
<evidence type="ECO:0000313" key="6">
    <source>
        <dbReference type="EMBL" id="QOR71027.1"/>
    </source>
</evidence>
<dbReference type="Pfam" id="PF13377">
    <property type="entry name" value="Peripla_BP_3"/>
    <property type="match status" value="1"/>
</dbReference>
<dbReference type="Pfam" id="PF00356">
    <property type="entry name" value="LacI"/>
    <property type="match status" value="1"/>
</dbReference>
<evidence type="ECO:0000259" key="4">
    <source>
        <dbReference type="PROSITE" id="PS50932"/>
    </source>
</evidence>
<proteinExistence type="predicted"/>
<organism evidence="6 7">
    <name type="scientific">Ruania alkalisoli</name>
    <dbReference type="NCBI Taxonomy" id="2779775"/>
    <lineage>
        <taxon>Bacteria</taxon>
        <taxon>Bacillati</taxon>
        <taxon>Actinomycetota</taxon>
        <taxon>Actinomycetes</taxon>
        <taxon>Micrococcales</taxon>
        <taxon>Ruaniaceae</taxon>
        <taxon>Ruania</taxon>
    </lineage>
</organism>
<dbReference type="PROSITE" id="PS50943">
    <property type="entry name" value="HTH_CROC1"/>
    <property type="match status" value="1"/>
</dbReference>
<dbReference type="InterPro" id="IPR000843">
    <property type="entry name" value="HTH_LacI"/>
</dbReference>
<dbReference type="RefSeq" id="WP_193497696.1">
    <property type="nucleotide sequence ID" value="NZ_CP063169.1"/>
</dbReference>
<dbReference type="CDD" id="cd06267">
    <property type="entry name" value="PBP1_LacI_sugar_binding-like"/>
    <property type="match status" value="1"/>
</dbReference>
<dbReference type="InterPro" id="IPR046335">
    <property type="entry name" value="LacI/GalR-like_sensor"/>
</dbReference>
<dbReference type="GO" id="GO:0003700">
    <property type="term" value="F:DNA-binding transcription factor activity"/>
    <property type="evidence" value="ECO:0007669"/>
    <property type="project" value="TreeGrafter"/>
</dbReference>
<dbReference type="InterPro" id="IPR001387">
    <property type="entry name" value="Cro/C1-type_HTH"/>
</dbReference>
<dbReference type="KEGG" id="halt:IM660_01545"/>
<keyword evidence="2 6" id="KW-0238">DNA-binding</keyword>
<gene>
    <name evidence="6" type="ORF">IM660_01545</name>
</gene>
<dbReference type="PANTHER" id="PTHR30146:SF109">
    <property type="entry name" value="HTH-TYPE TRANSCRIPTIONAL REGULATOR GALS"/>
    <property type="match status" value="1"/>
</dbReference>
<dbReference type="InterPro" id="IPR010982">
    <property type="entry name" value="Lambda_DNA-bd_dom_sf"/>
</dbReference>
<dbReference type="PANTHER" id="PTHR30146">
    <property type="entry name" value="LACI-RELATED TRANSCRIPTIONAL REPRESSOR"/>
    <property type="match status" value="1"/>
</dbReference>
<feature type="domain" description="HTH cro/C1-type" evidence="5">
    <location>
        <begin position="6"/>
        <end position="49"/>
    </location>
</feature>
<reference evidence="6 7" key="1">
    <citation type="submission" date="2020-10" db="EMBL/GenBank/DDBJ databases">
        <title>Haloactinobacterium sp. RN3S43, a bacterium isolated from saline soil.</title>
        <authorList>
            <person name="Sun J.-Q."/>
        </authorList>
    </citation>
    <scope>NUCLEOTIDE SEQUENCE [LARGE SCALE GENOMIC DNA]</scope>
    <source>
        <strain evidence="6 7">RN3S43</strain>
    </source>
</reference>
<keyword evidence="3" id="KW-0804">Transcription</keyword>
<dbReference type="Gene3D" id="3.40.50.2300">
    <property type="match status" value="2"/>
</dbReference>
<sequence>MDRGPTMIDVAEAASVSLKTVSRYVNGATNINPELAERIREAVQTLGYRRNLAAASIRPGWTSRMLGLIIGDLGNPYYSTLARGVEREVHARGYILTTASSDEDATRNDELVDRMLEQRVDGLIIVPPYTGGRSWADLPPPLPPRVLVDRPAPEGGGYTVLADNAAGAARAVELLVQEGATRIAFVGDSELISTMAERRQGYESALQAAGIAADPALVDHGVHTDEQAEQAVERLLADQGADAVFAANNRASIGALRAFRARGERVPLIGFDDFESAELTSPATTVVSHDIARMGAIAAQTLLTLIDGDEPAALTTVLPVALRRRGSERAAR</sequence>